<dbReference type="EMBL" id="JAHCDA010000003">
    <property type="protein sequence ID" value="MBS7812392.1"/>
    <property type="molecule type" value="Genomic_DNA"/>
</dbReference>
<proteinExistence type="predicted"/>
<dbReference type="Proteomes" id="UP000766336">
    <property type="component" value="Unassembled WGS sequence"/>
</dbReference>
<keyword evidence="2" id="KW-1185">Reference proteome</keyword>
<sequence>MAKITFTADQVEHATILAALRFYQEKGMGEPDNRSNEIHHIATDGGEVISLDTAGIDALCEKLNA</sequence>
<organism evidence="1 2">
    <name type="scientific">Roseococcus pinisoli</name>
    <dbReference type="NCBI Taxonomy" id="2835040"/>
    <lineage>
        <taxon>Bacteria</taxon>
        <taxon>Pseudomonadati</taxon>
        <taxon>Pseudomonadota</taxon>
        <taxon>Alphaproteobacteria</taxon>
        <taxon>Acetobacterales</taxon>
        <taxon>Roseomonadaceae</taxon>
        <taxon>Roseococcus</taxon>
    </lineage>
</organism>
<gene>
    <name evidence="1" type="ORF">KHU32_15685</name>
</gene>
<dbReference type="RefSeq" id="WP_213671100.1">
    <property type="nucleotide sequence ID" value="NZ_JAHCDA010000003.1"/>
</dbReference>
<comment type="caution">
    <text evidence="1">The sequence shown here is derived from an EMBL/GenBank/DDBJ whole genome shotgun (WGS) entry which is preliminary data.</text>
</comment>
<reference evidence="1 2" key="1">
    <citation type="submission" date="2021-05" db="EMBL/GenBank/DDBJ databases">
        <title>Roseococcus sp. XZZS9, whole genome shotgun sequencing project.</title>
        <authorList>
            <person name="Zhao G."/>
            <person name="Shen L."/>
        </authorList>
    </citation>
    <scope>NUCLEOTIDE SEQUENCE [LARGE SCALE GENOMIC DNA]</scope>
    <source>
        <strain evidence="1 2">XZZS9</strain>
    </source>
</reference>
<name>A0ABS5QHI8_9PROT</name>
<accession>A0ABS5QHI8</accession>
<protein>
    <submittedName>
        <fullName evidence="1">Uncharacterized protein</fullName>
    </submittedName>
</protein>
<evidence type="ECO:0000313" key="1">
    <source>
        <dbReference type="EMBL" id="MBS7812392.1"/>
    </source>
</evidence>
<evidence type="ECO:0000313" key="2">
    <source>
        <dbReference type="Proteomes" id="UP000766336"/>
    </source>
</evidence>